<dbReference type="EMBL" id="CP036525">
    <property type="protein sequence ID" value="QDT04817.1"/>
    <property type="molecule type" value="Genomic_DNA"/>
</dbReference>
<gene>
    <name evidence="1" type="ORF">K227x_32140</name>
</gene>
<dbReference type="AlphaFoldDB" id="A0A517NCE8"/>
<dbReference type="Proteomes" id="UP000318538">
    <property type="component" value="Chromosome"/>
</dbReference>
<protein>
    <submittedName>
        <fullName evidence="1">Uncharacterized protein</fullName>
    </submittedName>
</protein>
<keyword evidence="2" id="KW-1185">Reference proteome</keyword>
<dbReference type="KEGG" id="rlc:K227x_32140"/>
<proteinExistence type="predicted"/>
<evidence type="ECO:0000313" key="2">
    <source>
        <dbReference type="Proteomes" id="UP000318538"/>
    </source>
</evidence>
<sequence>MLVVPTGQLGDPVSVVVGVKTGDGLTHSIDFFFVPLIHGWLGIVREKSVRPTLDLERFLTTDQRTSATGTVSMNPIIISSKL</sequence>
<accession>A0A517NCE8</accession>
<evidence type="ECO:0000313" key="1">
    <source>
        <dbReference type="EMBL" id="QDT04817.1"/>
    </source>
</evidence>
<organism evidence="1 2">
    <name type="scientific">Rubripirellula lacrimiformis</name>
    <dbReference type="NCBI Taxonomy" id="1930273"/>
    <lineage>
        <taxon>Bacteria</taxon>
        <taxon>Pseudomonadati</taxon>
        <taxon>Planctomycetota</taxon>
        <taxon>Planctomycetia</taxon>
        <taxon>Pirellulales</taxon>
        <taxon>Pirellulaceae</taxon>
        <taxon>Rubripirellula</taxon>
    </lineage>
</organism>
<name>A0A517NCE8_9BACT</name>
<reference evidence="1 2" key="1">
    <citation type="submission" date="2019-02" db="EMBL/GenBank/DDBJ databases">
        <title>Deep-cultivation of Planctomycetes and their phenomic and genomic characterization uncovers novel biology.</title>
        <authorList>
            <person name="Wiegand S."/>
            <person name="Jogler M."/>
            <person name="Boedeker C."/>
            <person name="Pinto D."/>
            <person name="Vollmers J."/>
            <person name="Rivas-Marin E."/>
            <person name="Kohn T."/>
            <person name="Peeters S.H."/>
            <person name="Heuer A."/>
            <person name="Rast P."/>
            <person name="Oberbeckmann S."/>
            <person name="Bunk B."/>
            <person name="Jeske O."/>
            <person name="Meyerdierks A."/>
            <person name="Storesund J.E."/>
            <person name="Kallscheuer N."/>
            <person name="Luecker S."/>
            <person name="Lage O.M."/>
            <person name="Pohl T."/>
            <person name="Merkel B.J."/>
            <person name="Hornburger P."/>
            <person name="Mueller R.-W."/>
            <person name="Bruemmer F."/>
            <person name="Labrenz M."/>
            <person name="Spormann A.M."/>
            <person name="Op den Camp H."/>
            <person name="Overmann J."/>
            <person name="Amann R."/>
            <person name="Jetten M.S.M."/>
            <person name="Mascher T."/>
            <person name="Medema M.H."/>
            <person name="Devos D.P."/>
            <person name="Kaster A.-K."/>
            <person name="Ovreas L."/>
            <person name="Rohde M."/>
            <person name="Galperin M.Y."/>
            <person name="Jogler C."/>
        </authorList>
    </citation>
    <scope>NUCLEOTIDE SEQUENCE [LARGE SCALE GENOMIC DNA]</scope>
    <source>
        <strain evidence="1 2">K22_7</strain>
    </source>
</reference>